<evidence type="ECO:0000313" key="2">
    <source>
        <dbReference type="EMBL" id="KAK5984933.1"/>
    </source>
</evidence>
<proteinExistence type="predicted"/>
<name>A0AAN8IV78_TRICO</name>
<evidence type="ECO:0000313" key="3">
    <source>
        <dbReference type="Proteomes" id="UP001331761"/>
    </source>
</evidence>
<feature type="region of interest" description="Disordered" evidence="1">
    <location>
        <begin position="60"/>
        <end position="118"/>
    </location>
</feature>
<evidence type="ECO:0000256" key="1">
    <source>
        <dbReference type="SAM" id="MobiDB-lite"/>
    </source>
</evidence>
<dbReference type="Proteomes" id="UP001331761">
    <property type="component" value="Unassembled WGS sequence"/>
</dbReference>
<feature type="region of interest" description="Disordered" evidence="1">
    <location>
        <begin position="17"/>
        <end position="48"/>
    </location>
</feature>
<dbReference type="EMBL" id="WIXE01002312">
    <property type="protein sequence ID" value="KAK5984933.1"/>
    <property type="molecule type" value="Genomic_DNA"/>
</dbReference>
<protein>
    <submittedName>
        <fullName evidence="2">Uncharacterized protein</fullName>
    </submittedName>
</protein>
<accession>A0AAN8IV78</accession>
<feature type="compositionally biased region" description="Polar residues" evidence="1">
    <location>
        <begin position="29"/>
        <end position="46"/>
    </location>
</feature>
<organism evidence="2 3">
    <name type="scientific">Trichostrongylus colubriformis</name>
    <name type="common">Black scour worm</name>
    <dbReference type="NCBI Taxonomy" id="6319"/>
    <lineage>
        <taxon>Eukaryota</taxon>
        <taxon>Metazoa</taxon>
        <taxon>Ecdysozoa</taxon>
        <taxon>Nematoda</taxon>
        <taxon>Chromadorea</taxon>
        <taxon>Rhabditida</taxon>
        <taxon>Rhabditina</taxon>
        <taxon>Rhabditomorpha</taxon>
        <taxon>Strongyloidea</taxon>
        <taxon>Trichostrongylidae</taxon>
        <taxon>Trichostrongylus</taxon>
    </lineage>
</organism>
<gene>
    <name evidence="2" type="ORF">GCK32_001003</name>
</gene>
<feature type="compositionally biased region" description="Polar residues" evidence="1">
    <location>
        <begin position="87"/>
        <end position="96"/>
    </location>
</feature>
<sequence>MILFELYRRIKQKLKIERRATDRAESKASRSQSTREFNSKISSCSSVVVRPRAGTEIVIERRRYSKSSPSSSELADRYCKSAKKNSSRSAPLSTESQRNRSDSAPLRPLSRIPRSDPAHLSLLSTGSILAPTYRSRALTMARPTFVRITVE</sequence>
<reference evidence="2 3" key="1">
    <citation type="submission" date="2019-10" db="EMBL/GenBank/DDBJ databases">
        <title>Assembly and Annotation for the nematode Trichostrongylus colubriformis.</title>
        <authorList>
            <person name="Martin J."/>
        </authorList>
    </citation>
    <scope>NUCLEOTIDE SEQUENCE [LARGE SCALE GENOMIC DNA]</scope>
    <source>
        <strain evidence="2">G859</strain>
        <tissue evidence="2">Whole worm</tissue>
    </source>
</reference>
<dbReference type="AlphaFoldDB" id="A0AAN8IV78"/>
<keyword evidence="3" id="KW-1185">Reference proteome</keyword>
<comment type="caution">
    <text evidence="2">The sequence shown here is derived from an EMBL/GenBank/DDBJ whole genome shotgun (WGS) entry which is preliminary data.</text>
</comment>
<feature type="compositionally biased region" description="Basic and acidic residues" evidence="1">
    <location>
        <begin position="17"/>
        <end position="28"/>
    </location>
</feature>